<dbReference type="SUPFAM" id="SSF52540">
    <property type="entry name" value="P-loop containing nucleoside triphosphate hydrolases"/>
    <property type="match status" value="1"/>
</dbReference>
<gene>
    <name evidence="2" type="ORF">DPRO_3572</name>
</gene>
<proteinExistence type="predicted"/>
<reference evidence="3" key="1">
    <citation type="submission" date="2017-09" db="EMBL/GenBank/DDBJ databases">
        <authorList>
            <person name="Regsiter A."/>
            <person name="William W."/>
        </authorList>
    </citation>
    <scope>NUCLEOTIDE SEQUENCE [LARGE SCALE GENOMIC DNA]</scope>
    <source>
        <strain evidence="3">500-1</strain>
    </source>
</reference>
<dbReference type="InterPro" id="IPR003593">
    <property type="entry name" value="AAA+_ATPase"/>
</dbReference>
<dbReference type="Proteomes" id="UP000219215">
    <property type="component" value="Chromosome DPRO"/>
</dbReference>
<dbReference type="InterPro" id="IPR049945">
    <property type="entry name" value="AAA_22"/>
</dbReference>
<dbReference type="KEGG" id="pprf:DPRO_3572"/>
<evidence type="ECO:0000313" key="2">
    <source>
        <dbReference type="EMBL" id="SOB60488.1"/>
    </source>
</evidence>
<dbReference type="CDD" id="cd00009">
    <property type="entry name" value="AAA"/>
    <property type="match status" value="1"/>
</dbReference>
<dbReference type="Pfam" id="PF13401">
    <property type="entry name" value="AAA_22"/>
    <property type="match status" value="1"/>
</dbReference>
<dbReference type="SMART" id="SM00382">
    <property type="entry name" value="AAA"/>
    <property type="match status" value="1"/>
</dbReference>
<dbReference type="EMBL" id="LT907975">
    <property type="protein sequence ID" value="SOB60488.1"/>
    <property type="molecule type" value="Genomic_DNA"/>
</dbReference>
<name>A0A2C8FF12_9BACT</name>
<feature type="domain" description="AAA+ ATPase" evidence="1">
    <location>
        <begin position="130"/>
        <end position="299"/>
    </location>
</feature>
<dbReference type="AlphaFoldDB" id="A0A2C8FF12"/>
<sequence length="326" mass="36460">MALPQNMVRAVYRESPVPQHQGNPLIEALPPLMDTRQVREGLAGNVHFDPQSIYAGGRERAHIISSLLDDFFQPLSAHVQLEEKISIMIRRGYVGRNLADGSLNTHLQNGYERVMKGDLEVNRFAHAQSTASSLSLIGCSGSGKSTTITRIFATYPQVIYHEDYNFTQITYLKIDCPHDGTLKNLCIQFFRALDRILHTDYETKIAGKRLGIEQLLAMMSQVANAHAVGVLVIDEIQHLDRRRAGGVDKMLNFFVTLVNTIGLPVIFVGTPKARPIFEKDLRSARRGAGFGSLIWEPMKSPEFNKKASREWIAFTNERSGLGSSDH</sequence>
<evidence type="ECO:0000313" key="3">
    <source>
        <dbReference type="Proteomes" id="UP000219215"/>
    </source>
</evidence>
<dbReference type="InterPro" id="IPR027417">
    <property type="entry name" value="P-loop_NTPase"/>
</dbReference>
<evidence type="ECO:0000259" key="1">
    <source>
        <dbReference type="SMART" id="SM00382"/>
    </source>
</evidence>
<organism evidence="2 3">
    <name type="scientific">Pseudodesulfovibrio profundus</name>
    <dbReference type="NCBI Taxonomy" id="57320"/>
    <lineage>
        <taxon>Bacteria</taxon>
        <taxon>Pseudomonadati</taxon>
        <taxon>Thermodesulfobacteriota</taxon>
        <taxon>Desulfovibrionia</taxon>
        <taxon>Desulfovibrionales</taxon>
        <taxon>Desulfovibrionaceae</taxon>
    </lineage>
</organism>
<keyword evidence="3" id="KW-1185">Reference proteome</keyword>
<dbReference type="GO" id="GO:0016887">
    <property type="term" value="F:ATP hydrolysis activity"/>
    <property type="evidence" value="ECO:0007669"/>
    <property type="project" value="InterPro"/>
</dbReference>
<protein>
    <submittedName>
        <fullName evidence="2">Transposon Tn7 transposition protein TnsC</fullName>
    </submittedName>
</protein>
<accession>A0A2C8FF12</accession>
<dbReference type="Gene3D" id="3.40.50.300">
    <property type="entry name" value="P-loop containing nucleotide triphosphate hydrolases"/>
    <property type="match status" value="1"/>
</dbReference>